<dbReference type="NCBIfam" id="TIGR03276">
    <property type="entry name" value="Phn-HD"/>
    <property type="match status" value="1"/>
</dbReference>
<keyword evidence="1" id="KW-0378">Hydrolase</keyword>
<dbReference type="RefSeq" id="WP_011808885.1">
    <property type="nucleotide sequence ID" value="NC_008786.1"/>
</dbReference>
<dbReference type="Gene3D" id="1.10.3210.10">
    <property type="entry name" value="Hypothetical protein af1432"/>
    <property type="match status" value="1"/>
</dbReference>
<protein>
    <submittedName>
        <fullName evidence="1">HD phosphohydrolase-like protein</fullName>
    </submittedName>
</protein>
<dbReference type="CDD" id="cd00077">
    <property type="entry name" value="HDc"/>
    <property type="match status" value="1"/>
</dbReference>
<proteinExistence type="predicted"/>
<dbReference type="HOGENOM" id="CLU_091985_0_0_4"/>
<gene>
    <name evidence="1" type="ordered locus">Veis_1098</name>
</gene>
<dbReference type="GO" id="GO:0016787">
    <property type="term" value="F:hydrolase activity"/>
    <property type="evidence" value="ECO:0007669"/>
    <property type="project" value="UniProtKB-KW"/>
</dbReference>
<accession>A1WGW7</accession>
<reference evidence="2" key="1">
    <citation type="submission" date="2006-12" db="EMBL/GenBank/DDBJ databases">
        <title>Complete sequence of chromosome 1 of Verminephrobacter eiseniae EF01-2.</title>
        <authorList>
            <person name="Copeland A."/>
            <person name="Lucas S."/>
            <person name="Lapidus A."/>
            <person name="Barry K."/>
            <person name="Detter J.C."/>
            <person name="Glavina del Rio T."/>
            <person name="Dalin E."/>
            <person name="Tice H."/>
            <person name="Pitluck S."/>
            <person name="Chertkov O."/>
            <person name="Brettin T."/>
            <person name="Bruce D."/>
            <person name="Han C."/>
            <person name="Tapia R."/>
            <person name="Gilna P."/>
            <person name="Schmutz J."/>
            <person name="Larimer F."/>
            <person name="Land M."/>
            <person name="Hauser L."/>
            <person name="Kyrpides N."/>
            <person name="Kim E."/>
            <person name="Stahl D."/>
            <person name="Richardson P."/>
        </authorList>
    </citation>
    <scope>NUCLEOTIDE SEQUENCE [LARGE SCALE GENOMIC DNA]</scope>
    <source>
        <strain evidence="2">EF01-2</strain>
    </source>
</reference>
<keyword evidence="2" id="KW-1185">Reference proteome</keyword>
<dbReference type="InterPro" id="IPR003607">
    <property type="entry name" value="HD/PDEase_dom"/>
</dbReference>
<dbReference type="SUPFAM" id="SSF109604">
    <property type="entry name" value="HD-domain/PDEase-like"/>
    <property type="match status" value="1"/>
</dbReference>
<evidence type="ECO:0000313" key="2">
    <source>
        <dbReference type="Proteomes" id="UP000000374"/>
    </source>
</evidence>
<dbReference type="EMBL" id="CP000542">
    <property type="protein sequence ID" value="ABM56874.1"/>
    <property type="molecule type" value="Genomic_DNA"/>
</dbReference>
<dbReference type="STRING" id="391735.Veis_1098"/>
<dbReference type="eggNOG" id="COG4341">
    <property type="taxonomic scope" value="Bacteria"/>
</dbReference>
<organism evidence="1 2">
    <name type="scientific">Verminephrobacter eiseniae (strain EF01-2)</name>
    <dbReference type="NCBI Taxonomy" id="391735"/>
    <lineage>
        <taxon>Bacteria</taxon>
        <taxon>Pseudomonadati</taxon>
        <taxon>Pseudomonadota</taxon>
        <taxon>Betaproteobacteria</taxon>
        <taxon>Burkholderiales</taxon>
        <taxon>Comamonadaceae</taxon>
        <taxon>Verminephrobacter</taxon>
    </lineage>
</organism>
<dbReference type="GeneID" id="76459768"/>
<dbReference type="AlphaFoldDB" id="A1WGW7"/>
<name>A1WGW7_VEREI</name>
<dbReference type="PANTHER" id="PTHR40202:SF1">
    <property type="entry name" value="HD DOMAIN-CONTAINING PROTEIN"/>
    <property type="match status" value="1"/>
</dbReference>
<dbReference type="InterPro" id="IPR052567">
    <property type="entry name" value="OP_Dioxygenase"/>
</dbReference>
<sequence length="182" mass="20475">MSLSLQDIQALFRQHGATQYTGEPVTQLEHALQTAALAEQEEAPPSLITASLLHDLGHMLEDNGDTPTLAGIDDLHQYRILPFLRHLFDADVLEPIRLHVDAKRYLCAREPAYFSSLSEDSVRSLKLQGGIFDAGQAAAFIALPYADDAVRLRRWDDLAKRADYQTPDYDYFARYIGRCVRA</sequence>
<evidence type="ECO:0000313" key="1">
    <source>
        <dbReference type="EMBL" id="ABM56874.1"/>
    </source>
</evidence>
<dbReference type="Proteomes" id="UP000000374">
    <property type="component" value="Chromosome"/>
</dbReference>
<dbReference type="InterPro" id="IPR017670">
    <property type="entry name" value="Phosphonate_degrad-assoc"/>
</dbReference>
<dbReference type="OrthoDB" id="823268at2"/>
<dbReference type="KEGG" id="vei:Veis_1098"/>
<dbReference type="PANTHER" id="PTHR40202">
    <property type="match status" value="1"/>
</dbReference>